<comment type="caution">
    <text evidence="2">The sequence shown here is derived from an EMBL/GenBank/DDBJ whole genome shotgun (WGS) entry which is preliminary data.</text>
</comment>
<keyword evidence="1" id="KW-1133">Transmembrane helix</keyword>
<dbReference type="RefSeq" id="WP_243011463.1">
    <property type="nucleotide sequence ID" value="NZ_JALGAR010000001.1"/>
</dbReference>
<evidence type="ECO:0000256" key="1">
    <source>
        <dbReference type="SAM" id="Phobius"/>
    </source>
</evidence>
<organism evidence="2 3">
    <name type="scientific">Cryobacterium zhongshanensis</name>
    <dbReference type="NCBI Taxonomy" id="2928153"/>
    <lineage>
        <taxon>Bacteria</taxon>
        <taxon>Bacillati</taxon>
        <taxon>Actinomycetota</taxon>
        <taxon>Actinomycetes</taxon>
        <taxon>Micrococcales</taxon>
        <taxon>Microbacteriaceae</taxon>
        <taxon>Cryobacterium</taxon>
    </lineage>
</organism>
<keyword evidence="1" id="KW-0472">Membrane</keyword>
<reference evidence="2" key="1">
    <citation type="submission" date="2022-03" db="EMBL/GenBank/DDBJ databases">
        <title>Cryobacterium sp. nov. strain ZS14-85, isolated from Antarctic soil.</title>
        <authorList>
            <person name="Li J."/>
            <person name="Niu G."/>
        </authorList>
    </citation>
    <scope>NUCLEOTIDE SEQUENCE</scope>
    <source>
        <strain evidence="2">ZS14-85</strain>
    </source>
</reference>
<sequence length="119" mass="12062">MGDTSGTAQRSVVHWAVVNSGLVGLALAVVWLVRSKSVVCAISSFSACPSADARLVPALVSSVVLVLLWGGALVAGYFVPAAQRSPVLSGVSLVLAISGIIASLVVLFSAGFVAWPVWG</sequence>
<protein>
    <submittedName>
        <fullName evidence="2">Uncharacterized protein</fullName>
    </submittedName>
</protein>
<feature type="transmembrane region" description="Helical" evidence="1">
    <location>
        <begin position="91"/>
        <end position="118"/>
    </location>
</feature>
<proteinExistence type="predicted"/>
<gene>
    <name evidence="2" type="ORF">MQH31_07260</name>
</gene>
<name>A0AA41UF08_9MICO</name>
<evidence type="ECO:0000313" key="2">
    <source>
        <dbReference type="EMBL" id="MCI4657607.1"/>
    </source>
</evidence>
<feature type="transmembrane region" description="Helical" evidence="1">
    <location>
        <begin position="55"/>
        <end position="79"/>
    </location>
</feature>
<keyword evidence="1" id="KW-0812">Transmembrane</keyword>
<dbReference type="AlphaFoldDB" id="A0AA41UF08"/>
<dbReference type="Proteomes" id="UP001165341">
    <property type="component" value="Unassembled WGS sequence"/>
</dbReference>
<evidence type="ECO:0000313" key="3">
    <source>
        <dbReference type="Proteomes" id="UP001165341"/>
    </source>
</evidence>
<dbReference type="EMBL" id="JALGAR010000001">
    <property type="protein sequence ID" value="MCI4657607.1"/>
    <property type="molecule type" value="Genomic_DNA"/>
</dbReference>
<keyword evidence="3" id="KW-1185">Reference proteome</keyword>
<accession>A0AA41UF08</accession>
<feature type="transmembrane region" description="Helical" evidence="1">
    <location>
        <begin position="12"/>
        <end position="34"/>
    </location>
</feature>